<comment type="caution">
    <text evidence="9">The sequence shown here is derived from an EMBL/GenBank/DDBJ whole genome shotgun (WGS) entry which is preliminary data.</text>
</comment>
<dbReference type="InterPro" id="IPR027417">
    <property type="entry name" value="P-loop_NTPase"/>
</dbReference>
<organism evidence="9 10">
    <name type="scientific">Phyllobacterium endophyticum</name>
    <dbReference type="NCBI Taxonomy" id="1149773"/>
    <lineage>
        <taxon>Bacteria</taxon>
        <taxon>Pseudomonadati</taxon>
        <taxon>Pseudomonadota</taxon>
        <taxon>Alphaproteobacteria</taxon>
        <taxon>Hyphomicrobiales</taxon>
        <taxon>Phyllobacteriaceae</taxon>
        <taxon>Phyllobacterium</taxon>
    </lineage>
</organism>
<dbReference type="Pfam" id="PF03976">
    <property type="entry name" value="PPK2"/>
    <property type="match status" value="1"/>
</dbReference>
<dbReference type="Gene3D" id="3.40.50.300">
    <property type="entry name" value="P-loop containing nucleotide triphosphate hydrolases"/>
    <property type="match status" value="1"/>
</dbReference>
<dbReference type="InterPro" id="IPR022488">
    <property type="entry name" value="PPK2-related"/>
</dbReference>
<dbReference type="PANTHER" id="PTHR34383:SF1">
    <property type="entry name" value="ADP-POLYPHOSPHATE PHOSPHOTRANSFERASE"/>
    <property type="match status" value="1"/>
</dbReference>
<comment type="similarity">
    <text evidence="1 6">Belongs to the polyphosphate kinase 2 (PPK2) family. Class I subfamily.</text>
</comment>
<evidence type="ECO:0000256" key="3">
    <source>
        <dbReference type="ARBA" id="ARBA00022777"/>
    </source>
</evidence>
<dbReference type="Proteomes" id="UP000241158">
    <property type="component" value="Unassembled WGS sequence"/>
</dbReference>
<evidence type="ECO:0000256" key="6">
    <source>
        <dbReference type="RuleBase" id="RU369062"/>
    </source>
</evidence>
<evidence type="ECO:0000256" key="5">
    <source>
        <dbReference type="ARBA" id="ARBA00024500"/>
    </source>
</evidence>
<name>A0A2P7B0S6_9HYPH</name>
<keyword evidence="2 6" id="KW-0808">Transferase</keyword>
<dbReference type="EMBL" id="PGGN01000001">
    <property type="protein sequence ID" value="PSH60062.1"/>
    <property type="molecule type" value="Genomic_DNA"/>
</dbReference>
<keyword evidence="4" id="KW-0066">ATP synthesis</keyword>
<dbReference type="NCBIfam" id="TIGR03707">
    <property type="entry name" value="PPK2_P_aer"/>
    <property type="match status" value="1"/>
</dbReference>
<dbReference type="EC" id="2.7.4.-" evidence="6"/>
<evidence type="ECO:0000259" key="8">
    <source>
        <dbReference type="Pfam" id="PF03976"/>
    </source>
</evidence>
<reference evidence="10" key="1">
    <citation type="submission" date="2017-11" db="EMBL/GenBank/DDBJ databases">
        <authorList>
            <person name="Kuznetsova I."/>
            <person name="Sazanova A."/>
            <person name="Chirak E."/>
            <person name="Safronova V."/>
            <person name="Willems A."/>
        </authorList>
    </citation>
    <scope>NUCLEOTIDE SEQUENCE [LARGE SCALE GENOMIC DNA]</scope>
    <source>
        <strain evidence="10">PEPV15</strain>
    </source>
</reference>
<dbReference type="AlphaFoldDB" id="A0A2P7B0S6"/>
<dbReference type="SUPFAM" id="SSF52540">
    <property type="entry name" value="P-loop containing nucleoside triphosphate hydrolases"/>
    <property type="match status" value="1"/>
</dbReference>
<dbReference type="InterPro" id="IPR022486">
    <property type="entry name" value="PPK2_PA0141"/>
</dbReference>
<dbReference type="PANTHER" id="PTHR34383">
    <property type="entry name" value="POLYPHOSPHATE:AMP PHOSPHOTRANSFERASE-RELATED"/>
    <property type="match status" value="1"/>
</dbReference>
<comment type="subunit">
    <text evidence="6">Homotetramer.</text>
</comment>
<keyword evidence="3 6" id="KW-0418">Kinase</keyword>
<accession>A0A2P7B0S6</accession>
<protein>
    <recommendedName>
        <fullName evidence="6">ADP/GDP-polyphosphate phosphotransferase</fullName>
        <ecNumber evidence="6">2.7.4.-</ecNumber>
    </recommendedName>
    <alternativeName>
        <fullName evidence="6">Polyphosphate kinase PPK2</fullName>
    </alternativeName>
</protein>
<proteinExistence type="inferred from homology"/>
<feature type="region of interest" description="Disordered" evidence="7">
    <location>
        <begin position="1"/>
        <end position="21"/>
    </location>
</feature>
<dbReference type="GO" id="GO:0008976">
    <property type="term" value="F:polyphosphate kinase activity"/>
    <property type="evidence" value="ECO:0007669"/>
    <property type="project" value="UniProtKB-UniRule"/>
</dbReference>
<feature type="domain" description="Polyphosphate kinase-2-related" evidence="8">
    <location>
        <begin position="60"/>
        <end position="282"/>
    </location>
</feature>
<evidence type="ECO:0000313" key="9">
    <source>
        <dbReference type="EMBL" id="PSH60062.1"/>
    </source>
</evidence>
<comment type="catalytic activity">
    <reaction evidence="5">
        <text>[phosphate](n) + ATP = [phosphate](n+1) + ADP</text>
        <dbReference type="Rhea" id="RHEA:19573"/>
        <dbReference type="Rhea" id="RHEA-COMP:9859"/>
        <dbReference type="Rhea" id="RHEA-COMP:14280"/>
        <dbReference type="ChEBI" id="CHEBI:16838"/>
        <dbReference type="ChEBI" id="CHEBI:30616"/>
        <dbReference type="ChEBI" id="CHEBI:456216"/>
    </reaction>
    <physiologicalReaction direction="right-to-left" evidence="5">
        <dbReference type="Rhea" id="RHEA:19575"/>
    </physiologicalReaction>
</comment>
<evidence type="ECO:0000256" key="1">
    <source>
        <dbReference type="ARBA" id="ARBA00009924"/>
    </source>
</evidence>
<dbReference type="RefSeq" id="WP_106715376.1">
    <property type="nucleotide sequence ID" value="NZ_JACHXT010000004.1"/>
</dbReference>
<gene>
    <name evidence="9" type="primary">ppk2</name>
    <name evidence="9" type="ORF">CU100_04930</name>
</gene>
<evidence type="ECO:0000256" key="7">
    <source>
        <dbReference type="SAM" id="MobiDB-lite"/>
    </source>
</evidence>
<keyword evidence="10" id="KW-1185">Reference proteome</keyword>
<evidence type="ECO:0000256" key="2">
    <source>
        <dbReference type="ARBA" id="ARBA00022679"/>
    </source>
</evidence>
<evidence type="ECO:0000313" key="10">
    <source>
        <dbReference type="Proteomes" id="UP000241158"/>
    </source>
</evidence>
<comment type="function">
    <text evidence="6">Uses inorganic polyphosphate (polyP) as a donor to convert GDP to GTP or ADP to ATP.</text>
</comment>
<sequence>MSALGKDSKKKPERLKSAKSTLKLNIDGRTRNFDIDNPKLPDWVEDGALVSGDFPYTDKMSKDEYGETLEQLQIQLVKMQYWLQDTGQRVMIIFEGRDAAGKGGTIFNLRQYMNPRNARNVALPKPSETERGQWYFQRYVSHFPTTGEFVTFDRSWYNRAGVEPVLGFCTPEQHESFLEEVPGFERMIVADGIHFFKFWLNIGQIMQLKRFHDRRHSPLKNWKFSPIDIAGAEKWDDYTKARNEMMERTHTAHAPWTIVKSNDKRRARLAVIRRILLSLPYEGRNIDVIGKEDPLIIGSGPGFL</sequence>
<evidence type="ECO:0000256" key="4">
    <source>
        <dbReference type="ARBA" id="ARBA00023310"/>
    </source>
</evidence>
<dbReference type="GO" id="GO:0006754">
    <property type="term" value="P:ATP biosynthetic process"/>
    <property type="evidence" value="ECO:0007669"/>
    <property type="project" value="UniProtKB-KW"/>
</dbReference>
<dbReference type="OrthoDB" id="9775224at2"/>